<evidence type="ECO:0000259" key="1">
    <source>
        <dbReference type="Pfam" id="PF08308"/>
    </source>
</evidence>
<gene>
    <name evidence="2" type="ORF">CKA38_03240</name>
</gene>
<evidence type="ECO:0000313" key="3">
    <source>
        <dbReference type="Proteomes" id="UP000244896"/>
    </source>
</evidence>
<reference evidence="2 3" key="1">
    <citation type="journal article" date="2018" name="Syst. Appl. Microbiol.">
        <title>Ereboglobus luteus gen. nov. sp. nov. from cockroach guts, and new insights into the oxygen relationship of the genera Opitutus and Didymococcus (Verrucomicrobia: Opitutaceae).</title>
        <authorList>
            <person name="Tegtmeier D."/>
            <person name="Belitz A."/>
            <person name="Radek R."/>
            <person name="Heimerl T."/>
            <person name="Brune A."/>
        </authorList>
    </citation>
    <scope>NUCLEOTIDE SEQUENCE [LARGE SCALE GENOMIC DNA]</scope>
    <source>
        <strain evidence="2 3">Ho45</strain>
    </source>
</reference>
<proteinExistence type="predicted"/>
<accession>A0A2U8E0L1</accession>
<dbReference type="Pfam" id="PF08308">
    <property type="entry name" value="PEGA"/>
    <property type="match status" value="1"/>
</dbReference>
<dbReference type="InterPro" id="IPR013229">
    <property type="entry name" value="PEGA"/>
</dbReference>
<dbReference type="Proteomes" id="UP000244896">
    <property type="component" value="Chromosome"/>
</dbReference>
<name>A0A2U8E0L1_9BACT</name>
<protein>
    <recommendedName>
        <fullName evidence="1">PEGA domain-containing protein</fullName>
    </recommendedName>
</protein>
<feature type="domain" description="PEGA" evidence="1">
    <location>
        <begin position="34"/>
        <end position="97"/>
    </location>
</feature>
<dbReference type="EMBL" id="CP023004">
    <property type="protein sequence ID" value="AWI08397.1"/>
    <property type="molecule type" value="Genomic_DNA"/>
</dbReference>
<dbReference type="OrthoDB" id="194242at2"/>
<dbReference type="KEGG" id="elut:CKA38_03240"/>
<evidence type="ECO:0000313" key="2">
    <source>
        <dbReference type="EMBL" id="AWI08397.1"/>
    </source>
</evidence>
<sequence length="172" mass="18332">MKNPTVRILGTSALIVLALVASGCASILNSGSRDISIRSQPEGANVTIAKADTGVVVMKGTTPMSVFLSPKRGYFKGQSYNLKIELPGYTTAEVVVSPKISGWYFGNIIFGGVIGMLVVDPVTGAMWNLSPSQIDREINPAQAQLIKQGDGFLVVMLEDASAAERERMLEVN</sequence>
<organism evidence="2 3">
    <name type="scientific">Ereboglobus luteus</name>
    <dbReference type="NCBI Taxonomy" id="1796921"/>
    <lineage>
        <taxon>Bacteria</taxon>
        <taxon>Pseudomonadati</taxon>
        <taxon>Verrucomicrobiota</taxon>
        <taxon>Opitutia</taxon>
        <taxon>Opitutales</taxon>
        <taxon>Opitutaceae</taxon>
        <taxon>Ereboglobus</taxon>
    </lineage>
</organism>
<dbReference type="RefSeq" id="WP_108824202.1">
    <property type="nucleotide sequence ID" value="NZ_CP023004.1"/>
</dbReference>
<keyword evidence="3" id="KW-1185">Reference proteome</keyword>
<dbReference type="PROSITE" id="PS51257">
    <property type="entry name" value="PROKAR_LIPOPROTEIN"/>
    <property type="match status" value="1"/>
</dbReference>
<dbReference type="AlphaFoldDB" id="A0A2U8E0L1"/>